<reference evidence="2" key="1">
    <citation type="submission" date="2014-09" db="EMBL/GenBank/DDBJ databases">
        <authorList>
            <person name="Sharma Rahul"/>
            <person name="Thines Marco"/>
        </authorList>
    </citation>
    <scope>NUCLEOTIDE SEQUENCE [LARGE SCALE GENOMIC DNA]</scope>
</reference>
<accession>A0A0P1A8F4</accession>
<dbReference type="OrthoDB" id="167666at2759"/>
<sequence>MRAGYRQRLRGLYSRLDTATRLSSNNAECQDSDEIDSGLHKRNATKYGDNVVCNVDNARQHAFPTELADGMAFGWSSMMQQPHAESQLVDDYIASIRPPRRIADLEKLDAQVSLDEVRATIKRCKRGKSCGPDGLGNMWYREHCDRIASILVKLLNDWLQTDVVPDSFGEANIQCIKKLKQPLTHWTIGQLTC</sequence>
<dbReference type="Proteomes" id="UP000054928">
    <property type="component" value="Unassembled WGS sequence"/>
</dbReference>
<evidence type="ECO:0008006" key="3">
    <source>
        <dbReference type="Google" id="ProtNLM"/>
    </source>
</evidence>
<keyword evidence="2" id="KW-1185">Reference proteome</keyword>
<dbReference type="GeneID" id="36399263"/>
<dbReference type="EMBL" id="CCYD01000252">
    <property type="protein sequence ID" value="CEG36959.1"/>
    <property type="molecule type" value="Genomic_DNA"/>
</dbReference>
<dbReference type="RefSeq" id="XP_024573328.1">
    <property type="nucleotide sequence ID" value="XM_024722230.1"/>
</dbReference>
<evidence type="ECO:0000313" key="2">
    <source>
        <dbReference type="Proteomes" id="UP000054928"/>
    </source>
</evidence>
<dbReference type="PANTHER" id="PTHR31635">
    <property type="entry name" value="REVERSE TRANSCRIPTASE DOMAIN-CONTAINING PROTEIN-RELATED"/>
    <property type="match status" value="1"/>
</dbReference>
<proteinExistence type="predicted"/>
<organism evidence="1 2">
    <name type="scientific">Plasmopara halstedii</name>
    <name type="common">Downy mildew of sunflower</name>
    <dbReference type="NCBI Taxonomy" id="4781"/>
    <lineage>
        <taxon>Eukaryota</taxon>
        <taxon>Sar</taxon>
        <taxon>Stramenopiles</taxon>
        <taxon>Oomycota</taxon>
        <taxon>Peronosporomycetes</taxon>
        <taxon>Peronosporales</taxon>
        <taxon>Peronosporaceae</taxon>
        <taxon>Plasmopara</taxon>
    </lineage>
</organism>
<name>A0A0P1A8F4_PLAHL</name>
<dbReference type="AlphaFoldDB" id="A0A0P1A8F4"/>
<dbReference type="STRING" id="4781.A0A0P1A8F4"/>
<dbReference type="PANTHER" id="PTHR31635:SF196">
    <property type="entry name" value="REVERSE TRANSCRIPTASE DOMAIN-CONTAINING PROTEIN-RELATED"/>
    <property type="match status" value="1"/>
</dbReference>
<protein>
    <recommendedName>
        <fullName evidence="3">Reverse transcriptase</fullName>
    </recommendedName>
</protein>
<evidence type="ECO:0000313" key="1">
    <source>
        <dbReference type="EMBL" id="CEG36959.1"/>
    </source>
</evidence>